<dbReference type="Proteomes" id="UP000321721">
    <property type="component" value="Unassembled WGS sequence"/>
</dbReference>
<evidence type="ECO:0000313" key="2">
    <source>
        <dbReference type="Proteomes" id="UP000321721"/>
    </source>
</evidence>
<dbReference type="EMBL" id="VOOS01000001">
    <property type="protein sequence ID" value="TXB66860.1"/>
    <property type="molecule type" value="Genomic_DNA"/>
</dbReference>
<accession>A0A5C6RYY4</accession>
<keyword evidence="2" id="KW-1185">Reference proteome</keyword>
<protein>
    <submittedName>
        <fullName evidence="1">Uncharacterized protein</fullName>
    </submittedName>
</protein>
<name>A0A5C6RYY4_9FLAO</name>
<reference evidence="1 2" key="1">
    <citation type="submission" date="2019-08" db="EMBL/GenBank/DDBJ databases">
        <title>Genome of Vicingus serpentipes NCIMB 15042.</title>
        <authorList>
            <person name="Bowman J.P."/>
        </authorList>
    </citation>
    <scope>NUCLEOTIDE SEQUENCE [LARGE SCALE GENOMIC DNA]</scope>
    <source>
        <strain evidence="1 2">NCIMB 15042</strain>
    </source>
</reference>
<proteinExistence type="predicted"/>
<dbReference type="RefSeq" id="WP_147097871.1">
    <property type="nucleotide sequence ID" value="NZ_VOOS01000001.1"/>
</dbReference>
<organism evidence="1 2">
    <name type="scientific">Vicingus serpentipes</name>
    <dbReference type="NCBI Taxonomy" id="1926625"/>
    <lineage>
        <taxon>Bacteria</taxon>
        <taxon>Pseudomonadati</taxon>
        <taxon>Bacteroidota</taxon>
        <taxon>Flavobacteriia</taxon>
        <taxon>Flavobacteriales</taxon>
        <taxon>Vicingaceae</taxon>
        <taxon>Vicingus</taxon>
    </lineage>
</organism>
<sequence length="132" mass="15381">MNTGNNNFVRHIYKISKELKSYTVYDLVKVENSKQLLTEIARIEPFLNYSNAKNFNDYFRIKNKSSWQKSSCITGVKPTTIEGLFFGDCTRANLIGNTSKSLLFFYFDKDKKRLIVDVLWTITHTTTIYLIS</sequence>
<dbReference type="AlphaFoldDB" id="A0A5C6RYY4"/>
<gene>
    <name evidence="1" type="ORF">FRY74_01355</name>
</gene>
<comment type="caution">
    <text evidence="1">The sequence shown here is derived from an EMBL/GenBank/DDBJ whole genome shotgun (WGS) entry which is preliminary data.</text>
</comment>
<evidence type="ECO:0000313" key="1">
    <source>
        <dbReference type="EMBL" id="TXB66860.1"/>
    </source>
</evidence>